<sequence length="214" mass="23076">MRRSASVLAALLAAALLPGCTGGPSAEDRPVNLKARVFLSTYASDAQAKAVETHLRGYQGPLRGDLRKLDGVDSVVFPGRKSQPSVNECMMSVRTAADPAPKLDIVVFLMNEASEAEKQAVQSLLRAVPGARDVRLRGRDEGYEILKESYRDVAPEIAASAEPEDLPEALVLTMVDRDAVFRANDDRIDEQVCRLTGVGRVIVPPKPLARRGSA</sequence>
<keyword evidence="1" id="KW-0732">Signal</keyword>
<name>A0A1C4VYF2_9ACTN</name>
<dbReference type="RefSeq" id="WP_088960399.1">
    <property type="nucleotide sequence ID" value="NZ_LT607410.1"/>
</dbReference>
<evidence type="ECO:0000313" key="3">
    <source>
        <dbReference type="EMBL" id="SCE89034.1"/>
    </source>
</evidence>
<dbReference type="Gene3D" id="3.30.70.3040">
    <property type="match status" value="1"/>
</dbReference>
<evidence type="ECO:0000313" key="4">
    <source>
        <dbReference type="Proteomes" id="UP000198228"/>
    </source>
</evidence>
<protein>
    <recommendedName>
        <fullName evidence="2">FtsX extracellular domain-containing protein</fullName>
    </recommendedName>
</protein>
<dbReference type="Proteomes" id="UP000198228">
    <property type="component" value="Chromosome I"/>
</dbReference>
<dbReference type="Pfam" id="PF18075">
    <property type="entry name" value="FtsX_ECD"/>
    <property type="match status" value="1"/>
</dbReference>
<feature type="chain" id="PRO_5008706390" description="FtsX extracellular domain-containing protein" evidence="1">
    <location>
        <begin position="27"/>
        <end position="214"/>
    </location>
</feature>
<feature type="signal peptide" evidence="1">
    <location>
        <begin position="1"/>
        <end position="26"/>
    </location>
</feature>
<organism evidence="3 4">
    <name type="scientific">Micromonospora purpureochromogenes</name>
    <dbReference type="NCBI Taxonomy" id="47872"/>
    <lineage>
        <taxon>Bacteria</taxon>
        <taxon>Bacillati</taxon>
        <taxon>Actinomycetota</taxon>
        <taxon>Actinomycetes</taxon>
        <taxon>Micromonosporales</taxon>
        <taxon>Micromonosporaceae</taxon>
        <taxon>Micromonospora</taxon>
    </lineage>
</organism>
<accession>A0A1C4VYF2</accession>
<dbReference type="InterPro" id="IPR040690">
    <property type="entry name" value="FtsX_ECD"/>
</dbReference>
<feature type="domain" description="FtsX extracellular" evidence="2">
    <location>
        <begin position="104"/>
        <end position="201"/>
    </location>
</feature>
<proteinExistence type="predicted"/>
<evidence type="ECO:0000256" key="1">
    <source>
        <dbReference type="SAM" id="SignalP"/>
    </source>
</evidence>
<dbReference type="AlphaFoldDB" id="A0A1C4VYF2"/>
<dbReference type="EMBL" id="LT607410">
    <property type="protein sequence ID" value="SCE89034.1"/>
    <property type="molecule type" value="Genomic_DNA"/>
</dbReference>
<gene>
    <name evidence="3" type="ORF">GA0074696_1484</name>
</gene>
<reference evidence="3 4" key="1">
    <citation type="submission" date="2016-06" db="EMBL/GenBank/DDBJ databases">
        <authorList>
            <person name="Kjaerup R.B."/>
            <person name="Dalgaard T.S."/>
            <person name="Juul-Madsen H.R."/>
        </authorList>
    </citation>
    <scope>NUCLEOTIDE SEQUENCE [LARGE SCALE GENOMIC DNA]</scope>
    <source>
        <strain evidence="3 4">DSM 43821</strain>
    </source>
</reference>
<evidence type="ECO:0000259" key="2">
    <source>
        <dbReference type="Pfam" id="PF18075"/>
    </source>
</evidence>